<comment type="caution">
    <text evidence="1">The sequence shown here is derived from an EMBL/GenBank/DDBJ whole genome shotgun (WGS) entry which is preliminary data.</text>
</comment>
<dbReference type="AlphaFoldDB" id="A0A271VI44"/>
<reference evidence="2" key="1">
    <citation type="submission" date="2017-07" db="EMBL/GenBank/DDBJ databases">
        <authorList>
            <person name="Boucher Y."/>
            <person name="Orata F.D."/>
        </authorList>
    </citation>
    <scope>NUCLEOTIDE SEQUENCE [LARGE SCALE GENOMIC DNA]</scope>
    <source>
        <strain evidence="2">OYP9E10</strain>
    </source>
</reference>
<dbReference type="CDD" id="cd09117">
    <property type="entry name" value="PLDc_Bfil_DEXD_like"/>
    <property type="match status" value="1"/>
</dbReference>
<sequence>MELLTSENYFSELSKLFDNSLELDLAVAFLGYDVLSLFESSSCQNIRLLCNFQSGACNPYLVEKLLKLSKVQMKTNARLHAKVALQGTTAIVGSANLSANGLSLEGSEQTAWKELGVKFSNNETVTNIRAWFMEQWKESTTITSDDLPMQFENWKKRRKNRPLLHRKLSIIDAALYHQDVISDRDIYFAVYREFSSQEADIAFEQVSEESNDVSGTLNYFEDWLDLPDDAYLVSLRLGARGGVYFEGLQYMPSKPITKTFTKSDGSEGSIKICSTVNNILGFRFTNSDKKLIKQYLSHITNKGPIVPLTDWAESVNKGT</sequence>
<proteinExistence type="predicted"/>
<organism evidence="1 2">
    <name type="scientific">Vibrio metoecus</name>
    <dbReference type="NCBI Taxonomy" id="1481663"/>
    <lineage>
        <taxon>Bacteria</taxon>
        <taxon>Pseudomonadati</taxon>
        <taxon>Pseudomonadota</taxon>
        <taxon>Gammaproteobacteria</taxon>
        <taxon>Vibrionales</taxon>
        <taxon>Vibrionaceae</taxon>
        <taxon>Vibrio</taxon>
    </lineage>
</organism>
<dbReference type="SUPFAM" id="SSF56024">
    <property type="entry name" value="Phospholipase D/nuclease"/>
    <property type="match status" value="1"/>
</dbReference>
<name>A0A271VI44_VIBMT</name>
<gene>
    <name evidence="1" type="ORF">CGU03_18110</name>
</gene>
<evidence type="ECO:0000313" key="1">
    <source>
        <dbReference type="EMBL" id="PAR17832.1"/>
    </source>
</evidence>
<protein>
    <submittedName>
        <fullName evidence="1">Uncharacterized protein</fullName>
    </submittedName>
</protein>
<dbReference type="Gene3D" id="3.30.870.10">
    <property type="entry name" value="Endonuclease Chain A"/>
    <property type="match status" value="1"/>
</dbReference>
<dbReference type="EMBL" id="NMSH01000094">
    <property type="protein sequence ID" value="PAR17832.1"/>
    <property type="molecule type" value="Genomic_DNA"/>
</dbReference>
<dbReference type="RefSeq" id="WP_055045060.1">
    <property type="nucleotide sequence ID" value="NZ_LBGR01000042.1"/>
</dbReference>
<evidence type="ECO:0000313" key="2">
    <source>
        <dbReference type="Proteomes" id="UP000216173"/>
    </source>
</evidence>
<accession>A0A271VI44</accession>
<dbReference type="Proteomes" id="UP000216173">
    <property type="component" value="Unassembled WGS sequence"/>
</dbReference>